<dbReference type="AlphaFoldDB" id="A0A931CIY0"/>
<proteinExistence type="predicted"/>
<comment type="caution">
    <text evidence="2">The sequence shown here is derived from an EMBL/GenBank/DDBJ whole genome shotgun (WGS) entry which is preliminary data.</text>
</comment>
<evidence type="ECO:0000313" key="3">
    <source>
        <dbReference type="Proteomes" id="UP000598146"/>
    </source>
</evidence>
<evidence type="ECO:0000256" key="1">
    <source>
        <dbReference type="SAM" id="Phobius"/>
    </source>
</evidence>
<dbReference type="RefSeq" id="WP_196419968.1">
    <property type="nucleotide sequence ID" value="NZ_JADQTO010000035.1"/>
</dbReference>
<dbReference type="Proteomes" id="UP000598146">
    <property type="component" value="Unassembled WGS sequence"/>
</dbReference>
<organism evidence="2 3">
    <name type="scientific">Actinoplanes aureus</name>
    <dbReference type="NCBI Taxonomy" id="2792083"/>
    <lineage>
        <taxon>Bacteria</taxon>
        <taxon>Bacillati</taxon>
        <taxon>Actinomycetota</taxon>
        <taxon>Actinomycetes</taxon>
        <taxon>Micromonosporales</taxon>
        <taxon>Micromonosporaceae</taxon>
        <taxon>Actinoplanes</taxon>
    </lineage>
</organism>
<feature type="transmembrane region" description="Helical" evidence="1">
    <location>
        <begin position="35"/>
        <end position="59"/>
    </location>
</feature>
<reference evidence="2" key="1">
    <citation type="submission" date="2020-11" db="EMBL/GenBank/DDBJ databases">
        <title>Isolation and identification of active actinomycetes.</title>
        <authorList>
            <person name="Sun X."/>
        </authorList>
    </citation>
    <scope>NUCLEOTIDE SEQUENCE</scope>
    <source>
        <strain evidence="2">NEAU-A11</strain>
    </source>
</reference>
<protein>
    <submittedName>
        <fullName evidence="2">Uncharacterized protein</fullName>
    </submittedName>
</protein>
<keyword evidence="1" id="KW-0472">Membrane</keyword>
<name>A0A931CIY0_9ACTN</name>
<evidence type="ECO:0000313" key="2">
    <source>
        <dbReference type="EMBL" id="MBG0568193.1"/>
    </source>
</evidence>
<keyword evidence="1" id="KW-1133">Transmembrane helix</keyword>
<gene>
    <name evidence="2" type="ORF">I4J89_42875</name>
</gene>
<accession>A0A931CIY0</accession>
<keyword evidence="3" id="KW-1185">Reference proteome</keyword>
<dbReference type="EMBL" id="JADQTO010000035">
    <property type="protein sequence ID" value="MBG0568193.1"/>
    <property type="molecule type" value="Genomic_DNA"/>
</dbReference>
<sequence>MILYGAPLALAGAVLSAAVVAVVVATVHRLRWPTGVVGTAATWTTWVVLAGVIALLVAYRTLR</sequence>
<keyword evidence="1" id="KW-0812">Transmembrane</keyword>